<dbReference type="GO" id="GO:1902201">
    <property type="term" value="P:negative regulation of bacterial-type flagellum-dependent cell motility"/>
    <property type="evidence" value="ECO:0007669"/>
    <property type="project" value="TreeGrafter"/>
</dbReference>
<evidence type="ECO:0000313" key="6">
    <source>
        <dbReference type="Proteomes" id="UP000189933"/>
    </source>
</evidence>
<dbReference type="SMART" id="SM00471">
    <property type="entry name" value="HDc"/>
    <property type="match status" value="1"/>
</dbReference>
<accession>A0A1T4PLF3</accession>
<keyword evidence="1" id="KW-0812">Transmembrane</keyword>
<dbReference type="GO" id="GO:0005886">
    <property type="term" value="C:plasma membrane"/>
    <property type="evidence" value="ECO:0007669"/>
    <property type="project" value="TreeGrafter"/>
</dbReference>
<feature type="domain" description="HD" evidence="3">
    <location>
        <begin position="616"/>
        <end position="738"/>
    </location>
</feature>
<dbReference type="PROSITE" id="PS50887">
    <property type="entry name" value="GGDEF"/>
    <property type="match status" value="1"/>
</dbReference>
<evidence type="ECO:0000259" key="2">
    <source>
        <dbReference type="PROSITE" id="PS50887"/>
    </source>
</evidence>
<dbReference type="InterPro" id="IPR003607">
    <property type="entry name" value="HD/PDEase_dom"/>
</dbReference>
<dbReference type="SMART" id="SM00267">
    <property type="entry name" value="GGDEF"/>
    <property type="match status" value="1"/>
</dbReference>
<dbReference type="Gene3D" id="3.30.70.270">
    <property type="match status" value="1"/>
</dbReference>
<dbReference type="InterPro" id="IPR050469">
    <property type="entry name" value="Diguanylate_Cyclase"/>
</dbReference>
<dbReference type="Pfam" id="PF01590">
    <property type="entry name" value="GAF"/>
    <property type="match status" value="1"/>
</dbReference>
<evidence type="ECO:0000313" key="5">
    <source>
        <dbReference type="EMBL" id="SJZ92057.1"/>
    </source>
</evidence>
<dbReference type="NCBIfam" id="TIGR00254">
    <property type="entry name" value="GGDEF"/>
    <property type="match status" value="1"/>
</dbReference>
<dbReference type="CDD" id="cd00077">
    <property type="entry name" value="HDc"/>
    <property type="match status" value="1"/>
</dbReference>
<dbReference type="FunFam" id="3.30.70.270:FF:000001">
    <property type="entry name" value="Diguanylate cyclase domain protein"/>
    <property type="match status" value="1"/>
</dbReference>
<dbReference type="SUPFAM" id="SSF109604">
    <property type="entry name" value="HD-domain/PDEase-like"/>
    <property type="match status" value="1"/>
</dbReference>
<dbReference type="GO" id="GO:0043709">
    <property type="term" value="P:cell adhesion involved in single-species biofilm formation"/>
    <property type="evidence" value="ECO:0007669"/>
    <property type="project" value="TreeGrafter"/>
</dbReference>
<dbReference type="GO" id="GO:0052621">
    <property type="term" value="F:diguanylate cyclase activity"/>
    <property type="evidence" value="ECO:0007669"/>
    <property type="project" value="TreeGrafter"/>
</dbReference>
<feature type="domain" description="GGDEF" evidence="2">
    <location>
        <begin position="447"/>
        <end position="582"/>
    </location>
</feature>
<feature type="domain" description="HD-GYP" evidence="4">
    <location>
        <begin position="594"/>
        <end position="789"/>
    </location>
</feature>
<organism evidence="5 6">
    <name type="scientific">Carboxydocella sporoproducens DSM 16521</name>
    <dbReference type="NCBI Taxonomy" id="1121270"/>
    <lineage>
        <taxon>Bacteria</taxon>
        <taxon>Bacillati</taxon>
        <taxon>Bacillota</taxon>
        <taxon>Clostridia</taxon>
        <taxon>Eubacteriales</taxon>
        <taxon>Clostridiales Family XVI. Incertae Sedis</taxon>
        <taxon>Carboxydocella</taxon>
    </lineage>
</organism>
<dbReference type="Proteomes" id="UP000189933">
    <property type="component" value="Unassembled WGS sequence"/>
</dbReference>
<dbReference type="EMBL" id="FUXM01000012">
    <property type="protein sequence ID" value="SJZ92057.1"/>
    <property type="molecule type" value="Genomic_DNA"/>
</dbReference>
<proteinExistence type="predicted"/>
<sequence length="798" mass="90252">MKLNLRTRLTLILAVLVFFSCGLTGWLAVYRAKSVIEDEMLDQVKRISLHLDKKIEGDFEMIMARLGVINAAEGTKWQELKAELQRLVTAELVGSADEMGAAYHVEGRDWLVAVKEPPGGELFLRQLLRRVHQLENKNIWEEHLFTENGVQMIVRPLIRNDQIIGHVFVWRTIEPIENLIDKLKTEILLVFILTFVMGLAGVFWLSRALLTDVDKIKEGIQRLKFDLHSPLPKVGSELEEIAAAIETLSVSLLNLQEASKGLVASRYLDETLQRGLEMIERVFGAKYAAIFLYDEKADELSIKASIGLSREYVKTVRMKKGEGYSGRVMLTDLPSATDDLRRDERTVWVQMVRFEGIVSLLVVPLRGKGGLLGTIEVYTKHKHTFTPSEISLLSSLAHQIGLSVENAMLFEEMQTRAITDRLTGLYNQKQFYELLQSEIAAAQLYKKPLSLLMLDVDFFKQYNDTFGHPAGDRLLKEFARILVENVRPDDIVARYGGEEFAIILRETSLEQALDIAERIRQKVADSRFEGRLQQPSGRITCSIGIAQYPVHAKTLEDLVKRADEALYRAKYNGRNRVAYHLTFMDALLESLPAEEKNKLERLKTMITVINARDRYTFGHSERVMMLACKVGERMGLTAERLNLLQLAAYFHDIGKMEVTKEILCKEGDLTEAEWEQLKQHAVAGGAVVKTIPVLAEAALIIRHHHERYDGSGYPDGLAGDNIPLEARILAVVDAWDAMTSTRVFREAKGPEQALLEIREQSGKQFDPRIVEIFTALVEGGELNGPGSHQCRGHELRPL</sequence>
<keyword evidence="6" id="KW-1185">Reference proteome</keyword>
<dbReference type="OrthoDB" id="9804747at2"/>
<dbReference type="PANTHER" id="PTHR45138">
    <property type="entry name" value="REGULATORY COMPONENTS OF SENSORY TRANSDUCTION SYSTEM"/>
    <property type="match status" value="1"/>
</dbReference>
<dbReference type="Pfam" id="PF00990">
    <property type="entry name" value="GGDEF"/>
    <property type="match status" value="1"/>
</dbReference>
<dbReference type="InterPro" id="IPR029787">
    <property type="entry name" value="Nucleotide_cyclase"/>
</dbReference>
<dbReference type="SMART" id="SM00065">
    <property type="entry name" value="GAF"/>
    <property type="match status" value="1"/>
</dbReference>
<keyword evidence="1" id="KW-0472">Membrane</keyword>
<dbReference type="RefSeq" id="WP_159071780.1">
    <property type="nucleotide sequence ID" value="NZ_FUXM01000012.1"/>
</dbReference>
<gene>
    <name evidence="5" type="ORF">SAMN02745885_01314</name>
</gene>
<dbReference type="InterPro" id="IPR000160">
    <property type="entry name" value="GGDEF_dom"/>
</dbReference>
<dbReference type="AlphaFoldDB" id="A0A1T4PLF3"/>
<dbReference type="InterPro" id="IPR003018">
    <property type="entry name" value="GAF"/>
</dbReference>
<evidence type="ECO:0000259" key="3">
    <source>
        <dbReference type="PROSITE" id="PS51831"/>
    </source>
</evidence>
<dbReference type="InterPro" id="IPR006674">
    <property type="entry name" value="HD_domain"/>
</dbReference>
<evidence type="ECO:0000259" key="4">
    <source>
        <dbReference type="PROSITE" id="PS51832"/>
    </source>
</evidence>
<reference evidence="6" key="1">
    <citation type="submission" date="2017-02" db="EMBL/GenBank/DDBJ databases">
        <authorList>
            <person name="Varghese N."/>
            <person name="Submissions S."/>
        </authorList>
    </citation>
    <scope>NUCLEOTIDE SEQUENCE [LARGE SCALE GENOMIC DNA]</scope>
    <source>
        <strain evidence="6">DSM 16521</strain>
    </source>
</reference>
<dbReference type="CDD" id="cd01949">
    <property type="entry name" value="GGDEF"/>
    <property type="match status" value="1"/>
</dbReference>
<dbReference type="Gene3D" id="3.30.450.40">
    <property type="match status" value="1"/>
</dbReference>
<dbReference type="SUPFAM" id="SSF55781">
    <property type="entry name" value="GAF domain-like"/>
    <property type="match status" value="1"/>
</dbReference>
<evidence type="ECO:0000256" key="1">
    <source>
        <dbReference type="SAM" id="Phobius"/>
    </source>
</evidence>
<dbReference type="PROSITE" id="PS51832">
    <property type="entry name" value="HD_GYP"/>
    <property type="match status" value="1"/>
</dbReference>
<keyword evidence="1" id="KW-1133">Transmembrane helix</keyword>
<dbReference type="Gene3D" id="1.10.3210.10">
    <property type="entry name" value="Hypothetical protein af1432"/>
    <property type="match status" value="1"/>
</dbReference>
<dbReference type="InterPro" id="IPR037522">
    <property type="entry name" value="HD_GYP_dom"/>
</dbReference>
<dbReference type="SUPFAM" id="SSF55073">
    <property type="entry name" value="Nucleotide cyclase"/>
    <property type="match status" value="1"/>
</dbReference>
<dbReference type="InterPro" id="IPR043128">
    <property type="entry name" value="Rev_trsase/Diguanyl_cyclase"/>
</dbReference>
<dbReference type="Pfam" id="PF13487">
    <property type="entry name" value="HD_5"/>
    <property type="match status" value="1"/>
</dbReference>
<dbReference type="PROSITE" id="PS51831">
    <property type="entry name" value="HD"/>
    <property type="match status" value="1"/>
</dbReference>
<dbReference type="PROSITE" id="PS51257">
    <property type="entry name" value="PROKAR_LIPOPROTEIN"/>
    <property type="match status" value="1"/>
</dbReference>
<dbReference type="InterPro" id="IPR029016">
    <property type="entry name" value="GAF-like_dom_sf"/>
</dbReference>
<feature type="transmembrane region" description="Helical" evidence="1">
    <location>
        <begin position="187"/>
        <end position="205"/>
    </location>
</feature>
<feature type="transmembrane region" description="Helical" evidence="1">
    <location>
        <begin position="12"/>
        <end position="30"/>
    </location>
</feature>
<protein>
    <submittedName>
        <fullName evidence="5">Diguanylate cyclase (GGDEF) domain-containing protein</fullName>
    </submittedName>
</protein>
<name>A0A1T4PLF3_9FIRM</name>
<dbReference type="PANTHER" id="PTHR45138:SF9">
    <property type="entry name" value="DIGUANYLATE CYCLASE DGCM-RELATED"/>
    <property type="match status" value="1"/>
</dbReference>